<dbReference type="AlphaFoldDB" id="A0AAE1VP66"/>
<keyword evidence="2" id="KW-1185">Reference proteome</keyword>
<gene>
    <name evidence="1" type="ORF">RND71_011811</name>
</gene>
<accession>A0AAE1VP66</accession>
<evidence type="ECO:0000313" key="1">
    <source>
        <dbReference type="EMBL" id="KAK4368019.1"/>
    </source>
</evidence>
<dbReference type="EMBL" id="JAVYJV010000006">
    <property type="protein sequence ID" value="KAK4368019.1"/>
    <property type="molecule type" value="Genomic_DNA"/>
</dbReference>
<protein>
    <submittedName>
        <fullName evidence="1">Uncharacterized protein</fullName>
    </submittedName>
</protein>
<dbReference type="Proteomes" id="UP001291623">
    <property type="component" value="Unassembled WGS sequence"/>
</dbReference>
<reference evidence="1" key="1">
    <citation type="submission" date="2023-12" db="EMBL/GenBank/DDBJ databases">
        <title>Genome assembly of Anisodus tanguticus.</title>
        <authorList>
            <person name="Wang Y.-J."/>
        </authorList>
    </citation>
    <scope>NUCLEOTIDE SEQUENCE</scope>
    <source>
        <strain evidence="1">KB-2021</strain>
        <tissue evidence="1">Leaf</tissue>
    </source>
</reference>
<sequence>MADGTTNPDLHQMVEQLETIVDQVRQAPETSEMASVLARMARLEEDYAVKHEASIAEMEFIHKEKEELRG</sequence>
<proteinExistence type="predicted"/>
<evidence type="ECO:0000313" key="2">
    <source>
        <dbReference type="Proteomes" id="UP001291623"/>
    </source>
</evidence>
<name>A0AAE1VP66_9SOLA</name>
<comment type="caution">
    <text evidence="1">The sequence shown here is derived from an EMBL/GenBank/DDBJ whole genome shotgun (WGS) entry which is preliminary data.</text>
</comment>
<organism evidence="1 2">
    <name type="scientific">Anisodus tanguticus</name>
    <dbReference type="NCBI Taxonomy" id="243964"/>
    <lineage>
        <taxon>Eukaryota</taxon>
        <taxon>Viridiplantae</taxon>
        <taxon>Streptophyta</taxon>
        <taxon>Embryophyta</taxon>
        <taxon>Tracheophyta</taxon>
        <taxon>Spermatophyta</taxon>
        <taxon>Magnoliopsida</taxon>
        <taxon>eudicotyledons</taxon>
        <taxon>Gunneridae</taxon>
        <taxon>Pentapetalae</taxon>
        <taxon>asterids</taxon>
        <taxon>lamiids</taxon>
        <taxon>Solanales</taxon>
        <taxon>Solanaceae</taxon>
        <taxon>Solanoideae</taxon>
        <taxon>Hyoscyameae</taxon>
        <taxon>Anisodus</taxon>
    </lineage>
</organism>